<dbReference type="OrthoDB" id="6044963at2759"/>
<accession>A0A8B6C5S6</accession>
<sequence length="134" mass="15200">MQTKIFFATLLSVQTVIAILDPCTFYPKGFIPKNETETVVITPSCLKGIIDWNYPRGSLKVLFNEPKPYSLCLIDWLGGDAFTIYDNSFGKMTQLKTLSSENQCIQSNGHHAELKVEAPTEQRYMGGFTYEIKY</sequence>
<keyword evidence="3" id="KW-1185">Reference proteome</keyword>
<evidence type="ECO:0000256" key="1">
    <source>
        <dbReference type="SAM" id="SignalP"/>
    </source>
</evidence>
<name>A0A8B6C5S6_MYTGA</name>
<comment type="caution">
    <text evidence="2">The sequence shown here is derived from an EMBL/GenBank/DDBJ whole genome shotgun (WGS) entry which is preliminary data.</text>
</comment>
<proteinExistence type="predicted"/>
<reference evidence="2" key="1">
    <citation type="submission" date="2018-11" db="EMBL/GenBank/DDBJ databases">
        <authorList>
            <person name="Alioto T."/>
            <person name="Alioto T."/>
        </authorList>
    </citation>
    <scope>NUCLEOTIDE SEQUENCE</scope>
</reference>
<dbReference type="AlphaFoldDB" id="A0A8B6C5S6"/>
<dbReference type="EMBL" id="UYJE01001227">
    <property type="protein sequence ID" value="VDI00314.1"/>
    <property type="molecule type" value="Genomic_DNA"/>
</dbReference>
<evidence type="ECO:0000313" key="3">
    <source>
        <dbReference type="Proteomes" id="UP000596742"/>
    </source>
</evidence>
<gene>
    <name evidence="2" type="ORF">MGAL_10B090194</name>
</gene>
<protein>
    <recommendedName>
        <fullName evidence="4">CUB domain-containing protein</fullName>
    </recommendedName>
</protein>
<evidence type="ECO:0000313" key="2">
    <source>
        <dbReference type="EMBL" id="VDI00314.1"/>
    </source>
</evidence>
<keyword evidence="1" id="KW-0732">Signal</keyword>
<feature type="signal peptide" evidence="1">
    <location>
        <begin position="1"/>
        <end position="18"/>
    </location>
</feature>
<feature type="chain" id="PRO_5032463884" description="CUB domain-containing protein" evidence="1">
    <location>
        <begin position="19"/>
        <end position="134"/>
    </location>
</feature>
<dbReference type="Proteomes" id="UP000596742">
    <property type="component" value="Unassembled WGS sequence"/>
</dbReference>
<evidence type="ECO:0008006" key="4">
    <source>
        <dbReference type="Google" id="ProtNLM"/>
    </source>
</evidence>
<organism evidence="2 3">
    <name type="scientific">Mytilus galloprovincialis</name>
    <name type="common">Mediterranean mussel</name>
    <dbReference type="NCBI Taxonomy" id="29158"/>
    <lineage>
        <taxon>Eukaryota</taxon>
        <taxon>Metazoa</taxon>
        <taxon>Spiralia</taxon>
        <taxon>Lophotrochozoa</taxon>
        <taxon>Mollusca</taxon>
        <taxon>Bivalvia</taxon>
        <taxon>Autobranchia</taxon>
        <taxon>Pteriomorphia</taxon>
        <taxon>Mytilida</taxon>
        <taxon>Mytiloidea</taxon>
        <taxon>Mytilidae</taxon>
        <taxon>Mytilinae</taxon>
        <taxon>Mytilus</taxon>
    </lineage>
</organism>